<keyword evidence="7 10" id="KW-0472">Membrane</keyword>
<keyword evidence="4 10" id="KW-0812">Transmembrane</keyword>
<keyword evidence="9 10" id="KW-1208">Phospholipid metabolism</keyword>
<accession>A0A926DVM5</accession>
<evidence type="ECO:0000256" key="3">
    <source>
        <dbReference type="ARBA" id="ARBA00022679"/>
    </source>
</evidence>
<feature type="transmembrane region" description="Helical" evidence="10">
    <location>
        <begin position="111"/>
        <end position="133"/>
    </location>
</feature>
<dbReference type="NCBIfam" id="TIGR00023">
    <property type="entry name" value="glycerol-3-phosphate 1-O-acyltransferase PlsY"/>
    <property type="match status" value="1"/>
</dbReference>
<reference evidence="11" key="1">
    <citation type="submission" date="2020-08" db="EMBL/GenBank/DDBJ databases">
        <title>Genome public.</title>
        <authorList>
            <person name="Liu C."/>
            <person name="Sun Q."/>
        </authorList>
    </citation>
    <scope>NUCLEOTIDE SEQUENCE</scope>
    <source>
        <strain evidence="11">NSJ-32</strain>
    </source>
</reference>
<dbReference type="Pfam" id="PF02660">
    <property type="entry name" value="G3P_acyltransf"/>
    <property type="match status" value="1"/>
</dbReference>
<feature type="transmembrane region" description="Helical" evidence="10">
    <location>
        <begin position="52"/>
        <end position="75"/>
    </location>
</feature>
<evidence type="ECO:0000256" key="1">
    <source>
        <dbReference type="ARBA" id="ARBA00022475"/>
    </source>
</evidence>
<feature type="transmembrane region" description="Helical" evidence="10">
    <location>
        <begin position="81"/>
        <end position="99"/>
    </location>
</feature>
<dbReference type="EMBL" id="JACRSQ010000036">
    <property type="protein sequence ID" value="MBC8544916.1"/>
    <property type="molecule type" value="Genomic_DNA"/>
</dbReference>
<dbReference type="GO" id="GO:0005886">
    <property type="term" value="C:plasma membrane"/>
    <property type="evidence" value="ECO:0007669"/>
    <property type="project" value="UniProtKB-SubCell"/>
</dbReference>
<comment type="subunit">
    <text evidence="10">Probably interacts with PlsX.</text>
</comment>
<gene>
    <name evidence="10 11" type="primary">plsY</name>
    <name evidence="11" type="ORF">H8730_15330</name>
</gene>
<dbReference type="EC" id="2.3.1.275" evidence="10"/>
<dbReference type="AlphaFoldDB" id="A0A926DVM5"/>
<organism evidence="11 12">
    <name type="scientific">Bianquea renquensis</name>
    <dbReference type="NCBI Taxonomy" id="2763661"/>
    <lineage>
        <taxon>Bacteria</taxon>
        <taxon>Bacillati</taxon>
        <taxon>Bacillota</taxon>
        <taxon>Clostridia</taxon>
        <taxon>Eubacteriales</taxon>
        <taxon>Bianqueaceae</taxon>
        <taxon>Bianquea</taxon>
    </lineage>
</organism>
<dbReference type="PANTHER" id="PTHR30309">
    <property type="entry name" value="INNER MEMBRANE PROTEIN YGIH"/>
    <property type="match status" value="1"/>
</dbReference>
<comment type="pathway">
    <text evidence="10">Lipid metabolism; phospholipid metabolism.</text>
</comment>
<evidence type="ECO:0000256" key="9">
    <source>
        <dbReference type="ARBA" id="ARBA00023264"/>
    </source>
</evidence>
<evidence type="ECO:0000256" key="4">
    <source>
        <dbReference type="ARBA" id="ARBA00022692"/>
    </source>
</evidence>
<protein>
    <recommendedName>
        <fullName evidence="10">Glycerol-3-phosphate acyltransferase</fullName>
    </recommendedName>
    <alternativeName>
        <fullName evidence="10">Acyl-PO4 G3P acyltransferase</fullName>
    </alternativeName>
    <alternativeName>
        <fullName evidence="10">Acyl-phosphate--glycerol-3-phosphate acyltransferase</fullName>
    </alternativeName>
    <alternativeName>
        <fullName evidence="10">G3P acyltransferase</fullName>
        <shortName evidence="10">GPAT</shortName>
        <ecNumber evidence="10">2.3.1.275</ecNumber>
    </alternativeName>
    <alternativeName>
        <fullName evidence="10">Lysophosphatidic acid synthase</fullName>
        <shortName evidence="10">LPA synthase</shortName>
    </alternativeName>
</protein>
<evidence type="ECO:0000256" key="6">
    <source>
        <dbReference type="ARBA" id="ARBA00023098"/>
    </source>
</evidence>
<evidence type="ECO:0000256" key="2">
    <source>
        <dbReference type="ARBA" id="ARBA00022516"/>
    </source>
</evidence>
<keyword evidence="11" id="KW-0012">Acyltransferase</keyword>
<dbReference type="GO" id="GO:0008654">
    <property type="term" value="P:phospholipid biosynthetic process"/>
    <property type="evidence" value="ECO:0007669"/>
    <property type="project" value="UniProtKB-UniRule"/>
</dbReference>
<dbReference type="HAMAP" id="MF_01043">
    <property type="entry name" value="PlsY"/>
    <property type="match status" value="1"/>
</dbReference>
<keyword evidence="12" id="KW-1185">Reference proteome</keyword>
<dbReference type="GO" id="GO:0043772">
    <property type="term" value="F:acyl-phosphate glycerol-3-phosphate acyltransferase activity"/>
    <property type="evidence" value="ECO:0007669"/>
    <property type="project" value="UniProtKB-UniRule"/>
</dbReference>
<keyword evidence="6 10" id="KW-0443">Lipid metabolism</keyword>
<dbReference type="InterPro" id="IPR003811">
    <property type="entry name" value="G3P_acylTferase_PlsY"/>
</dbReference>
<comment type="caution">
    <text evidence="11">The sequence shown here is derived from an EMBL/GenBank/DDBJ whole genome shotgun (WGS) entry which is preliminary data.</text>
</comment>
<dbReference type="PANTHER" id="PTHR30309:SF0">
    <property type="entry name" value="GLYCEROL-3-PHOSPHATE ACYLTRANSFERASE-RELATED"/>
    <property type="match status" value="1"/>
</dbReference>
<keyword evidence="3 10" id="KW-0808">Transferase</keyword>
<comment type="similarity">
    <text evidence="10">Belongs to the PlsY family.</text>
</comment>
<comment type="function">
    <text evidence="10">Catalyzes the transfer of an acyl group from acyl-phosphate (acyl-PO(4)) to glycerol-3-phosphate (G3P) to form lysophosphatidic acid (LPA). This enzyme utilizes acyl-phosphate as fatty acyl donor, but not acyl-CoA or acyl-ACP.</text>
</comment>
<dbReference type="RefSeq" id="WP_177718052.1">
    <property type="nucleotide sequence ID" value="NZ_JACRSQ010000036.1"/>
</dbReference>
<evidence type="ECO:0000256" key="7">
    <source>
        <dbReference type="ARBA" id="ARBA00023136"/>
    </source>
</evidence>
<evidence type="ECO:0000256" key="10">
    <source>
        <dbReference type="HAMAP-Rule" id="MF_01043"/>
    </source>
</evidence>
<evidence type="ECO:0000256" key="5">
    <source>
        <dbReference type="ARBA" id="ARBA00022989"/>
    </source>
</evidence>
<dbReference type="SMART" id="SM01207">
    <property type="entry name" value="G3P_acyltransf"/>
    <property type="match status" value="1"/>
</dbReference>
<dbReference type="Proteomes" id="UP000657006">
    <property type="component" value="Unassembled WGS sequence"/>
</dbReference>
<evidence type="ECO:0000313" key="12">
    <source>
        <dbReference type="Proteomes" id="UP000657006"/>
    </source>
</evidence>
<evidence type="ECO:0000313" key="11">
    <source>
        <dbReference type="EMBL" id="MBC8544916.1"/>
    </source>
</evidence>
<keyword evidence="1 10" id="KW-1003">Cell membrane</keyword>
<name>A0A926DVM5_9FIRM</name>
<comment type="subcellular location">
    <subcellularLocation>
        <location evidence="10">Cell membrane</location>
        <topology evidence="10">Multi-pass membrane protein</topology>
    </subcellularLocation>
</comment>
<comment type="catalytic activity">
    <reaction evidence="10">
        <text>an acyl phosphate + sn-glycerol 3-phosphate = a 1-acyl-sn-glycero-3-phosphate + phosphate</text>
        <dbReference type="Rhea" id="RHEA:34075"/>
        <dbReference type="ChEBI" id="CHEBI:43474"/>
        <dbReference type="ChEBI" id="CHEBI:57597"/>
        <dbReference type="ChEBI" id="CHEBI:57970"/>
        <dbReference type="ChEBI" id="CHEBI:59918"/>
        <dbReference type="EC" id="2.3.1.275"/>
    </reaction>
</comment>
<sequence length="218" mass="23657">MERILCIIIGYALGCIQTAYIIGKLYKKIDIRDYGSGNAGATNAMRVLGMRIGVLTLAVDALKAILAVVVTALIFGYDNKYLLLYAGIGVVLGHNYPFYMKFKGGKGVAATLGIVAAVDFRLLLLAGIPALLLLLTLKYMSVASLTFVLLLPIVTAIFYLKGPHGVEMVFQTLFFTVSAFWRHRGNLVRLVRGTEVKMGQKVKIEDKNRHDGASGGNG</sequence>
<proteinExistence type="inferred from homology"/>
<feature type="transmembrane region" description="Helical" evidence="10">
    <location>
        <begin position="139"/>
        <end position="160"/>
    </location>
</feature>
<keyword evidence="2 10" id="KW-0444">Lipid biosynthesis</keyword>
<evidence type="ECO:0000256" key="8">
    <source>
        <dbReference type="ARBA" id="ARBA00023209"/>
    </source>
</evidence>
<keyword evidence="8 10" id="KW-0594">Phospholipid biosynthesis</keyword>
<keyword evidence="5 10" id="KW-1133">Transmembrane helix</keyword>